<evidence type="ECO:0000256" key="5">
    <source>
        <dbReference type="ARBA" id="ARBA00022833"/>
    </source>
</evidence>
<gene>
    <name evidence="9" type="primary">CBPB_3</name>
    <name evidence="9" type="ORF">E2C01_071370</name>
</gene>
<reference evidence="9 10" key="1">
    <citation type="submission" date="2019-05" db="EMBL/GenBank/DDBJ databases">
        <title>Another draft genome of Portunus trituberculatus and its Hox gene families provides insights of decapod evolution.</title>
        <authorList>
            <person name="Jeong J.-H."/>
            <person name="Song I."/>
            <person name="Kim S."/>
            <person name="Choi T."/>
            <person name="Kim D."/>
            <person name="Ryu S."/>
            <person name="Kim W."/>
        </authorList>
    </citation>
    <scope>NUCLEOTIDE SEQUENCE [LARGE SCALE GENOMIC DNA]</scope>
    <source>
        <tissue evidence="9">Muscle</tissue>
    </source>
</reference>
<keyword evidence="9" id="KW-0121">Carboxypeptidase</keyword>
<dbReference type="Gene3D" id="3.40.630.10">
    <property type="entry name" value="Zn peptidases"/>
    <property type="match status" value="1"/>
</dbReference>
<keyword evidence="6" id="KW-0482">Metalloprotease</keyword>
<proteinExistence type="inferred from homology"/>
<feature type="active site" description="Proton donor/acceptor" evidence="7">
    <location>
        <position position="30"/>
    </location>
</feature>
<evidence type="ECO:0000313" key="9">
    <source>
        <dbReference type="EMBL" id="MPC76933.1"/>
    </source>
</evidence>
<evidence type="ECO:0000256" key="1">
    <source>
        <dbReference type="ARBA" id="ARBA00001947"/>
    </source>
</evidence>
<evidence type="ECO:0000256" key="2">
    <source>
        <dbReference type="ARBA" id="ARBA00005988"/>
    </source>
</evidence>
<dbReference type="OrthoDB" id="3626597at2759"/>
<evidence type="ECO:0000313" key="10">
    <source>
        <dbReference type="Proteomes" id="UP000324222"/>
    </source>
</evidence>
<evidence type="ECO:0000256" key="4">
    <source>
        <dbReference type="ARBA" id="ARBA00022801"/>
    </source>
</evidence>
<comment type="cofactor">
    <cofactor evidence="1">
        <name>Zn(2+)</name>
        <dbReference type="ChEBI" id="CHEBI:29105"/>
    </cofactor>
</comment>
<dbReference type="PROSITE" id="PS52035">
    <property type="entry name" value="PEPTIDASE_M14"/>
    <property type="match status" value="1"/>
</dbReference>
<sequence>MAVPRGNMAAGGSTDWAYDSAGIQYAYALELRDTGNYGFLLPPEQILPTGEETFAGIVAAIDAAK</sequence>
<keyword evidence="10" id="KW-1185">Reference proteome</keyword>
<accession>A0A5B7I3S7</accession>
<keyword evidence="3" id="KW-0645">Protease</keyword>
<evidence type="ECO:0000259" key="8">
    <source>
        <dbReference type="PROSITE" id="PS52035"/>
    </source>
</evidence>
<evidence type="ECO:0000256" key="7">
    <source>
        <dbReference type="PROSITE-ProRule" id="PRU01379"/>
    </source>
</evidence>
<dbReference type="GO" id="GO:0005615">
    <property type="term" value="C:extracellular space"/>
    <property type="evidence" value="ECO:0007669"/>
    <property type="project" value="TreeGrafter"/>
</dbReference>
<dbReference type="Pfam" id="PF00246">
    <property type="entry name" value="Peptidase_M14"/>
    <property type="match status" value="1"/>
</dbReference>
<dbReference type="PANTHER" id="PTHR11705">
    <property type="entry name" value="PROTEASE FAMILY M14 CARBOXYPEPTIDASE A,B"/>
    <property type="match status" value="1"/>
</dbReference>
<dbReference type="InterPro" id="IPR000834">
    <property type="entry name" value="Peptidase_M14"/>
</dbReference>
<protein>
    <submittedName>
        <fullName evidence="9">Carboxypeptidase B</fullName>
    </submittedName>
</protein>
<dbReference type="AlphaFoldDB" id="A0A5B7I3S7"/>
<dbReference type="SUPFAM" id="SSF53187">
    <property type="entry name" value="Zn-dependent exopeptidases"/>
    <property type="match status" value="1"/>
</dbReference>
<organism evidence="9 10">
    <name type="scientific">Portunus trituberculatus</name>
    <name type="common">Swimming crab</name>
    <name type="synonym">Neptunus trituberculatus</name>
    <dbReference type="NCBI Taxonomy" id="210409"/>
    <lineage>
        <taxon>Eukaryota</taxon>
        <taxon>Metazoa</taxon>
        <taxon>Ecdysozoa</taxon>
        <taxon>Arthropoda</taxon>
        <taxon>Crustacea</taxon>
        <taxon>Multicrustacea</taxon>
        <taxon>Malacostraca</taxon>
        <taxon>Eumalacostraca</taxon>
        <taxon>Eucarida</taxon>
        <taxon>Decapoda</taxon>
        <taxon>Pleocyemata</taxon>
        <taxon>Brachyura</taxon>
        <taxon>Eubrachyura</taxon>
        <taxon>Portunoidea</taxon>
        <taxon>Portunidae</taxon>
        <taxon>Portuninae</taxon>
        <taxon>Portunus</taxon>
    </lineage>
</organism>
<dbReference type="GO" id="GO:0008270">
    <property type="term" value="F:zinc ion binding"/>
    <property type="evidence" value="ECO:0007669"/>
    <property type="project" value="InterPro"/>
</dbReference>
<dbReference type="GO" id="GO:0004181">
    <property type="term" value="F:metallocarboxypeptidase activity"/>
    <property type="evidence" value="ECO:0007669"/>
    <property type="project" value="InterPro"/>
</dbReference>
<evidence type="ECO:0000256" key="3">
    <source>
        <dbReference type="ARBA" id="ARBA00022670"/>
    </source>
</evidence>
<evidence type="ECO:0000256" key="6">
    <source>
        <dbReference type="ARBA" id="ARBA00023049"/>
    </source>
</evidence>
<dbReference type="GO" id="GO:0006508">
    <property type="term" value="P:proteolysis"/>
    <property type="evidence" value="ECO:0007669"/>
    <property type="project" value="UniProtKB-KW"/>
</dbReference>
<keyword evidence="5" id="KW-0862">Zinc</keyword>
<keyword evidence="4" id="KW-0378">Hydrolase</keyword>
<comment type="caution">
    <text evidence="9">The sequence shown here is derived from an EMBL/GenBank/DDBJ whole genome shotgun (WGS) entry which is preliminary data.</text>
</comment>
<comment type="similarity">
    <text evidence="2 7">Belongs to the peptidase M14 family.</text>
</comment>
<feature type="domain" description="Peptidase M14" evidence="8">
    <location>
        <begin position="1"/>
        <end position="64"/>
    </location>
</feature>
<dbReference type="Proteomes" id="UP000324222">
    <property type="component" value="Unassembled WGS sequence"/>
</dbReference>
<dbReference type="PANTHER" id="PTHR11705:SF143">
    <property type="entry name" value="SLL0236 PROTEIN"/>
    <property type="match status" value="1"/>
</dbReference>
<dbReference type="EMBL" id="VSRR010044619">
    <property type="protein sequence ID" value="MPC76933.1"/>
    <property type="molecule type" value="Genomic_DNA"/>
</dbReference>
<name>A0A5B7I3S7_PORTR</name>